<organism evidence="1 2">
    <name type="scientific">Persea americana</name>
    <name type="common">Avocado</name>
    <dbReference type="NCBI Taxonomy" id="3435"/>
    <lineage>
        <taxon>Eukaryota</taxon>
        <taxon>Viridiplantae</taxon>
        <taxon>Streptophyta</taxon>
        <taxon>Embryophyta</taxon>
        <taxon>Tracheophyta</taxon>
        <taxon>Spermatophyta</taxon>
        <taxon>Magnoliopsida</taxon>
        <taxon>Magnoliidae</taxon>
        <taxon>Laurales</taxon>
        <taxon>Lauraceae</taxon>
        <taxon>Persea</taxon>
    </lineage>
</organism>
<dbReference type="EMBL" id="CM056815">
    <property type="protein sequence ID" value="KAJ8630886.1"/>
    <property type="molecule type" value="Genomic_DNA"/>
</dbReference>
<gene>
    <name evidence="1" type="ORF">MRB53_024209</name>
</gene>
<keyword evidence="2" id="KW-1185">Reference proteome</keyword>
<protein>
    <submittedName>
        <fullName evidence="1">Uncharacterized protein</fullName>
    </submittedName>
</protein>
<reference evidence="1 2" key="1">
    <citation type="journal article" date="2022" name="Hortic Res">
        <title>A haplotype resolved chromosomal level avocado genome allows analysis of novel avocado genes.</title>
        <authorList>
            <person name="Nath O."/>
            <person name="Fletcher S.J."/>
            <person name="Hayward A."/>
            <person name="Shaw L.M."/>
            <person name="Masouleh A.K."/>
            <person name="Furtado A."/>
            <person name="Henry R.J."/>
            <person name="Mitter N."/>
        </authorList>
    </citation>
    <scope>NUCLEOTIDE SEQUENCE [LARGE SCALE GENOMIC DNA]</scope>
    <source>
        <strain evidence="2">cv. Hass</strain>
    </source>
</reference>
<evidence type="ECO:0000313" key="1">
    <source>
        <dbReference type="EMBL" id="KAJ8630886.1"/>
    </source>
</evidence>
<comment type="caution">
    <text evidence="1">The sequence shown here is derived from an EMBL/GenBank/DDBJ whole genome shotgun (WGS) entry which is preliminary data.</text>
</comment>
<evidence type="ECO:0000313" key="2">
    <source>
        <dbReference type="Proteomes" id="UP001234297"/>
    </source>
</evidence>
<accession>A0ACC2LBU0</accession>
<dbReference type="Proteomes" id="UP001234297">
    <property type="component" value="Chromosome 7"/>
</dbReference>
<sequence length="196" mass="22276">MVDFVADQDDMKRDENQIDSKSKAASCHMVHSTKEKHDEIKDKDTPKEEAVEQTSIEACPIQLRLGKQLLERTTQVEKKSKGKAVEENESTSVQSQQGAKKVVNENSPTKYDVLAHLKKIQAPLSVYDVLRLLQHIREALIKALLDPNEFLNEVHQTETERESAFSPNICTACLATISFTDEDLFWGRRHIADPYL</sequence>
<proteinExistence type="predicted"/>
<name>A0ACC2LBU0_PERAE</name>